<evidence type="ECO:0000256" key="6">
    <source>
        <dbReference type="ARBA" id="ARBA00023237"/>
    </source>
</evidence>
<dbReference type="NCBIfam" id="TIGR04057">
    <property type="entry name" value="SusC_RagA_signa"/>
    <property type="match status" value="1"/>
</dbReference>
<dbReference type="SUPFAM" id="SSF49464">
    <property type="entry name" value="Carboxypeptidase regulatory domain-like"/>
    <property type="match status" value="1"/>
</dbReference>
<dbReference type="InterPro" id="IPR023997">
    <property type="entry name" value="TonB-dep_OMP_SusC/RagA_CS"/>
</dbReference>
<reference evidence="10 12" key="1">
    <citation type="submission" date="2018-06" db="EMBL/GenBank/DDBJ databases">
        <title>Genomic Encyclopedia of Archaeal and Bacterial Type Strains, Phase II (KMG-II): from individual species to whole genera.</title>
        <authorList>
            <person name="Goeker M."/>
        </authorList>
    </citation>
    <scope>NUCLEOTIDE SEQUENCE [LARGE SCALE GENOMIC DNA]</scope>
    <source>
        <strain evidence="10 12">DSM 22686</strain>
    </source>
</reference>
<dbReference type="Gene3D" id="2.60.40.1120">
    <property type="entry name" value="Carboxypeptidase-like, regulatory domain"/>
    <property type="match status" value="1"/>
</dbReference>
<keyword evidence="5 7" id="KW-0472">Membrane</keyword>
<evidence type="ECO:0000256" key="2">
    <source>
        <dbReference type="ARBA" id="ARBA00022448"/>
    </source>
</evidence>
<keyword evidence="13" id="KW-1185">Reference proteome</keyword>
<dbReference type="InterPro" id="IPR012910">
    <property type="entry name" value="Plug_dom"/>
</dbReference>
<dbReference type="GO" id="GO:0009279">
    <property type="term" value="C:cell outer membrane"/>
    <property type="evidence" value="ECO:0007669"/>
    <property type="project" value="UniProtKB-SubCell"/>
</dbReference>
<comment type="subcellular location">
    <subcellularLocation>
        <location evidence="1 7">Cell outer membrane</location>
        <topology evidence="1 7">Multi-pass membrane protein</topology>
    </subcellularLocation>
</comment>
<dbReference type="EMBL" id="VORV01000007">
    <property type="protein sequence ID" value="TXD77381.1"/>
    <property type="molecule type" value="Genomic_DNA"/>
</dbReference>
<dbReference type="PROSITE" id="PS52016">
    <property type="entry name" value="TONB_DEPENDENT_REC_3"/>
    <property type="match status" value="1"/>
</dbReference>
<dbReference type="InterPro" id="IPR039426">
    <property type="entry name" value="TonB-dep_rcpt-like"/>
</dbReference>
<evidence type="ECO:0000313" key="12">
    <source>
        <dbReference type="Proteomes" id="UP000249115"/>
    </source>
</evidence>
<dbReference type="Proteomes" id="UP000321927">
    <property type="component" value="Unassembled WGS sequence"/>
</dbReference>
<evidence type="ECO:0000256" key="3">
    <source>
        <dbReference type="ARBA" id="ARBA00022452"/>
    </source>
</evidence>
<dbReference type="Proteomes" id="UP000249115">
    <property type="component" value="Unassembled WGS sequence"/>
</dbReference>
<feature type="chain" id="PRO_5016088919" evidence="8">
    <location>
        <begin position="24"/>
        <end position="1064"/>
    </location>
</feature>
<reference evidence="11 13" key="2">
    <citation type="submission" date="2019-08" db="EMBL/GenBank/DDBJ databases">
        <title>Genome of Algoriphagus ratkowskyi IC026.</title>
        <authorList>
            <person name="Bowman J.P."/>
        </authorList>
    </citation>
    <scope>NUCLEOTIDE SEQUENCE [LARGE SCALE GENOMIC DNA]</scope>
    <source>
        <strain evidence="11 13">IC026</strain>
    </source>
</reference>
<dbReference type="SUPFAM" id="SSF56935">
    <property type="entry name" value="Porins"/>
    <property type="match status" value="1"/>
</dbReference>
<keyword evidence="4 7" id="KW-0812">Transmembrane</keyword>
<accession>A0A2W7REL6</accession>
<dbReference type="Pfam" id="PF07715">
    <property type="entry name" value="Plug"/>
    <property type="match status" value="1"/>
</dbReference>
<dbReference type="Gene3D" id="2.40.170.20">
    <property type="entry name" value="TonB-dependent receptor, beta-barrel domain"/>
    <property type="match status" value="1"/>
</dbReference>
<feature type="domain" description="TonB-dependent receptor plug" evidence="9">
    <location>
        <begin position="125"/>
        <end position="229"/>
    </location>
</feature>
<organism evidence="10 12">
    <name type="scientific">Algoriphagus ratkowskyi</name>
    <dbReference type="NCBI Taxonomy" id="57028"/>
    <lineage>
        <taxon>Bacteria</taxon>
        <taxon>Pseudomonadati</taxon>
        <taxon>Bacteroidota</taxon>
        <taxon>Cytophagia</taxon>
        <taxon>Cytophagales</taxon>
        <taxon>Cyclobacteriaceae</taxon>
        <taxon>Algoriphagus</taxon>
    </lineage>
</organism>
<proteinExistence type="inferred from homology"/>
<comment type="caution">
    <text evidence="10">The sequence shown here is derived from an EMBL/GenBank/DDBJ whole genome shotgun (WGS) entry which is preliminary data.</text>
</comment>
<name>A0A2W7REL6_9BACT</name>
<evidence type="ECO:0000313" key="11">
    <source>
        <dbReference type="EMBL" id="TXD77381.1"/>
    </source>
</evidence>
<dbReference type="AlphaFoldDB" id="A0A2W7REL6"/>
<evidence type="ECO:0000256" key="5">
    <source>
        <dbReference type="ARBA" id="ARBA00023136"/>
    </source>
</evidence>
<dbReference type="InterPro" id="IPR036942">
    <property type="entry name" value="Beta-barrel_TonB_sf"/>
</dbReference>
<dbReference type="RefSeq" id="WP_086501250.1">
    <property type="nucleotide sequence ID" value="NZ_MSSV01000007.1"/>
</dbReference>
<keyword evidence="6 7" id="KW-0998">Cell outer membrane</keyword>
<dbReference type="Gene3D" id="2.170.130.10">
    <property type="entry name" value="TonB-dependent receptor, plug domain"/>
    <property type="match status" value="1"/>
</dbReference>
<dbReference type="Pfam" id="PF13715">
    <property type="entry name" value="CarbopepD_reg_2"/>
    <property type="match status" value="1"/>
</dbReference>
<sequence>MKLYLYKIGIAGLLLLLAFSTYAQNTYTLKGKVVDAETGETLPGIMIQVAPAGISQVSTDQGEFELKLPAGEQVLTFSHLSYTDVVWKWNGENQEGEYLEIAMNASEQELAEVQVVSTGYQKLPKERVTGSFVQLDNKLVNRSVTTDVLQRLENVTPGLIFNKDKSDANSISIRGTSTIFAESEPLIIIDNFPYDGSIDNINPNDVGSITVLKDAAAASIWGARAGNGVIVITTKSAAYGQGLRVSFNANVTVSEKPDLFHNPKMSIPDFVDVEEQLFDQGFYRSRYNSTRNPIVSPVVETLYALENGQISTAEAEQQLQGFRSTDLRSEVSAYLIRPAVNQQYSLNITGAGKASNHTFGMGYDNNLASEIGNERSRLTLNNVNNWKFLKDKLSVMAGIYLSLQTNEDGAPGTAGLDPYSGLADDAGNPLPVYSTWSNRYIRAAPENGFLDWRYIPLKEIGLDPQRSNSQDLRLNARIGYELFQDLSAELSYQYWQNQGKITQLFPLESFYTRNLINTYTQVDEFGGMSYPIPKADIWDASYSTAKSHTVRGMLSFDRVFQGRHAVNAIAGFEVRDFGSETQGSRSYGYSEETGLVEPVDYLTRWKKAPDRFPANIPYLDSFEGVTDRYVSAYMNAGYTLDQKYSVTASIRRDASNLFGVSTNQKFVPLWSAGLGYTLSEESFFDVGWIDFIRLRASYGYNGNTDKRVAALPSGRLFSGAGNYFTYLPYTVIDLPGNPELRWERIQITNLGVDFNLFEDRVSGTFEWYSKSGQDIIGDYSVPSSLGFSSVRGNYANTITRGFDFSVNVGIIRKIFQWNTVFFVSHLNERVSKYEGRGLVSSYLNYGLGSGSGFPFEGRPLQGIYSYDWAGLDPQTGAPVGILEGQRSTDYSAIIGQTGPEDLIYHGSGRPTWFGALRNDLQYRNFSLSVNLSYRLGYYTRRSGIDYYSLMGGEFGHGDYENRWMNPGDELRTDIPAMPESRDSQQSSFYLKSSALIERGDNLRLQDIRLSYSLKSSKQWLNNTEFYSYMNNVAILWKKSKVLADPDYAASRPSRSFALGLRMNF</sequence>
<keyword evidence="3 7" id="KW-1134">Transmembrane beta strand</keyword>
<evidence type="ECO:0000313" key="13">
    <source>
        <dbReference type="Proteomes" id="UP000321927"/>
    </source>
</evidence>
<dbReference type="EMBL" id="QKZU01000004">
    <property type="protein sequence ID" value="PZX59353.1"/>
    <property type="molecule type" value="Genomic_DNA"/>
</dbReference>
<evidence type="ECO:0000256" key="7">
    <source>
        <dbReference type="PROSITE-ProRule" id="PRU01360"/>
    </source>
</evidence>
<evidence type="ECO:0000256" key="8">
    <source>
        <dbReference type="SAM" id="SignalP"/>
    </source>
</evidence>
<evidence type="ECO:0000256" key="4">
    <source>
        <dbReference type="ARBA" id="ARBA00022692"/>
    </source>
</evidence>
<dbReference type="NCBIfam" id="TIGR04056">
    <property type="entry name" value="OMP_RagA_SusC"/>
    <property type="match status" value="1"/>
</dbReference>
<evidence type="ECO:0000313" key="10">
    <source>
        <dbReference type="EMBL" id="PZX59353.1"/>
    </source>
</evidence>
<comment type="similarity">
    <text evidence="7">Belongs to the TonB-dependent receptor family.</text>
</comment>
<feature type="signal peptide" evidence="8">
    <location>
        <begin position="1"/>
        <end position="23"/>
    </location>
</feature>
<evidence type="ECO:0000256" key="1">
    <source>
        <dbReference type="ARBA" id="ARBA00004571"/>
    </source>
</evidence>
<dbReference type="InterPro" id="IPR008969">
    <property type="entry name" value="CarboxyPept-like_regulatory"/>
</dbReference>
<gene>
    <name evidence="11" type="ORF">ESW18_11275</name>
    <name evidence="10" type="ORF">LV84_01384</name>
</gene>
<dbReference type="OrthoDB" id="9768177at2"/>
<evidence type="ECO:0000259" key="9">
    <source>
        <dbReference type="Pfam" id="PF07715"/>
    </source>
</evidence>
<dbReference type="InterPro" id="IPR023996">
    <property type="entry name" value="TonB-dep_OMP_SusC/RagA"/>
</dbReference>
<keyword evidence="2 7" id="KW-0813">Transport</keyword>
<keyword evidence="8" id="KW-0732">Signal</keyword>
<dbReference type="InterPro" id="IPR037066">
    <property type="entry name" value="Plug_dom_sf"/>
</dbReference>
<protein>
    <submittedName>
        <fullName evidence="11">SusC/RagA family TonB-linked outer membrane protein</fullName>
    </submittedName>
    <submittedName>
        <fullName evidence="10">TonB-linked SusC/RagA family outer membrane protein</fullName>
    </submittedName>
</protein>